<name>A0A7R9V578_9CHLO</name>
<evidence type="ECO:0000256" key="5">
    <source>
        <dbReference type="ARBA" id="ARBA00038966"/>
    </source>
</evidence>
<keyword evidence="3" id="KW-0067">ATP-binding</keyword>
<dbReference type="GO" id="GO:0035999">
    <property type="term" value="P:tetrahydrofolate interconversion"/>
    <property type="evidence" value="ECO:0007669"/>
    <property type="project" value="TreeGrafter"/>
</dbReference>
<evidence type="ECO:0000256" key="1">
    <source>
        <dbReference type="ARBA" id="ARBA00010638"/>
    </source>
</evidence>
<dbReference type="AlphaFoldDB" id="A0A7R9V578"/>
<evidence type="ECO:0000313" key="6">
    <source>
        <dbReference type="EMBL" id="CAD8283444.1"/>
    </source>
</evidence>
<dbReference type="GO" id="GO:0005739">
    <property type="term" value="C:mitochondrion"/>
    <property type="evidence" value="ECO:0007669"/>
    <property type="project" value="TreeGrafter"/>
</dbReference>
<proteinExistence type="inferred from homology"/>
<sequence length="200" mass="20571">MGSAVQRSAAQRSATPGAAALRLPQVFVPVVDDQSSNMRLLHLDTLECLVAVPPFGILEPPRTYASGATREDMLGGVDGVGGIRSVDGVERIRAPLDVLVLPGLGFDARGGRLGRGGGYYDVLIERLASVAACACVPPPLTVALAYSAQMWPPPGLDGAAANAGGVPRGPLDAPVDIVVTAKGAIACSERARQATVPQRR</sequence>
<reference evidence="6" key="1">
    <citation type="submission" date="2021-01" db="EMBL/GenBank/DDBJ databases">
        <authorList>
            <person name="Corre E."/>
            <person name="Pelletier E."/>
            <person name="Niang G."/>
            <person name="Scheremetjew M."/>
            <person name="Finn R."/>
            <person name="Kale V."/>
            <person name="Holt S."/>
            <person name="Cochrane G."/>
            <person name="Meng A."/>
            <person name="Brown T."/>
            <person name="Cohen L."/>
        </authorList>
    </citation>
    <scope>NUCLEOTIDE SEQUENCE</scope>
    <source>
        <strain evidence="6">CCMP219</strain>
    </source>
</reference>
<dbReference type="InterPro" id="IPR002698">
    <property type="entry name" value="FTHF_cligase"/>
</dbReference>
<dbReference type="GO" id="GO:0005524">
    <property type="term" value="F:ATP binding"/>
    <property type="evidence" value="ECO:0007669"/>
    <property type="project" value="UniProtKB-KW"/>
</dbReference>
<dbReference type="Gene3D" id="3.40.50.10420">
    <property type="entry name" value="NagB/RpiA/CoA transferase-like"/>
    <property type="match status" value="1"/>
</dbReference>
<dbReference type="PANTHER" id="PTHR23407">
    <property type="entry name" value="ATPASE INHIBITOR/5-FORMYLTETRAHYDROFOLATE CYCLO-LIGASE"/>
    <property type="match status" value="1"/>
</dbReference>
<evidence type="ECO:0000256" key="4">
    <source>
        <dbReference type="ARBA" id="ARBA00036539"/>
    </source>
</evidence>
<dbReference type="EMBL" id="HBEC01007667">
    <property type="protein sequence ID" value="CAD8283444.1"/>
    <property type="molecule type" value="Transcribed_RNA"/>
</dbReference>
<dbReference type="SUPFAM" id="SSF100950">
    <property type="entry name" value="NagB/RpiA/CoA transferase-like"/>
    <property type="match status" value="1"/>
</dbReference>
<comment type="similarity">
    <text evidence="1">Belongs to the 5-formyltetrahydrofolate cyclo-ligase family.</text>
</comment>
<comment type="catalytic activity">
    <reaction evidence="4">
        <text>(6S)-5-formyl-5,6,7,8-tetrahydrofolate + ATP = (6R)-5,10-methenyltetrahydrofolate + ADP + phosphate</text>
        <dbReference type="Rhea" id="RHEA:10488"/>
        <dbReference type="ChEBI" id="CHEBI:30616"/>
        <dbReference type="ChEBI" id="CHEBI:43474"/>
        <dbReference type="ChEBI" id="CHEBI:57455"/>
        <dbReference type="ChEBI" id="CHEBI:57457"/>
        <dbReference type="ChEBI" id="CHEBI:456216"/>
        <dbReference type="EC" id="6.3.3.2"/>
    </reaction>
</comment>
<accession>A0A7R9V578</accession>
<organism evidence="6">
    <name type="scientific">Chlamydomonas euryale</name>
    <dbReference type="NCBI Taxonomy" id="1486919"/>
    <lineage>
        <taxon>Eukaryota</taxon>
        <taxon>Viridiplantae</taxon>
        <taxon>Chlorophyta</taxon>
        <taxon>core chlorophytes</taxon>
        <taxon>Chlorophyceae</taxon>
        <taxon>CS clade</taxon>
        <taxon>Chlamydomonadales</taxon>
        <taxon>Chlamydomonadaceae</taxon>
        <taxon>Chlamydomonas</taxon>
    </lineage>
</organism>
<evidence type="ECO:0000256" key="3">
    <source>
        <dbReference type="ARBA" id="ARBA00022840"/>
    </source>
</evidence>
<dbReference type="EC" id="6.3.3.2" evidence="5"/>
<dbReference type="PANTHER" id="PTHR23407:SF1">
    <property type="entry name" value="5-FORMYLTETRAHYDROFOLATE CYCLO-LIGASE"/>
    <property type="match status" value="1"/>
</dbReference>
<keyword evidence="2" id="KW-0547">Nucleotide-binding</keyword>
<dbReference type="InterPro" id="IPR024185">
    <property type="entry name" value="FTHF_cligase-like_sf"/>
</dbReference>
<protein>
    <recommendedName>
        <fullName evidence="5">5-formyltetrahydrofolate cyclo-ligase</fullName>
        <ecNumber evidence="5">6.3.3.2</ecNumber>
    </recommendedName>
</protein>
<dbReference type="Pfam" id="PF01812">
    <property type="entry name" value="5-FTHF_cyc-lig"/>
    <property type="match status" value="1"/>
</dbReference>
<evidence type="ECO:0000256" key="2">
    <source>
        <dbReference type="ARBA" id="ARBA00022741"/>
    </source>
</evidence>
<gene>
    <name evidence="6" type="ORF">CEUR00632_LOCUS3479</name>
</gene>
<dbReference type="GO" id="GO:0009396">
    <property type="term" value="P:folic acid-containing compound biosynthetic process"/>
    <property type="evidence" value="ECO:0007669"/>
    <property type="project" value="TreeGrafter"/>
</dbReference>
<dbReference type="InterPro" id="IPR037171">
    <property type="entry name" value="NagB/RpiA_transferase-like"/>
</dbReference>
<dbReference type="GO" id="GO:0030272">
    <property type="term" value="F:5-formyltetrahydrofolate cyclo-ligase activity"/>
    <property type="evidence" value="ECO:0007669"/>
    <property type="project" value="UniProtKB-EC"/>
</dbReference>